<evidence type="ECO:0000313" key="2">
    <source>
        <dbReference type="Proteomes" id="UP000003752"/>
    </source>
</evidence>
<evidence type="ECO:0000313" key="1">
    <source>
        <dbReference type="EMBL" id="EEI25795.1"/>
    </source>
</evidence>
<accession>C0XFP3</accession>
<comment type="caution">
    <text evidence="1">The sequence shown here is derived from an EMBL/GenBank/DDBJ whole genome shotgun (WGS) entry which is preliminary data.</text>
</comment>
<keyword evidence="2" id="KW-1185">Reference proteome</keyword>
<dbReference type="RefSeq" id="WP_003636457.1">
    <property type="nucleotide sequence ID" value="NZ_AZDF01000053.1"/>
</dbReference>
<name>C0XFP3_LENH9</name>
<proteinExistence type="predicted"/>
<organism evidence="1 2">
    <name type="scientific">Lentilactobacillus hilgardii (strain ATCC 8290 / DSM 20176 / CCUG 30140 / JCM 1155 / KCTC 3500 / NBRC 15886 / NCIMB 8040 / NRRL B-1843 / 9)</name>
    <dbReference type="NCBI Taxonomy" id="1423757"/>
    <lineage>
        <taxon>Bacteria</taxon>
        <taxon>Bacillati</taxon>
        <taxon>Bacillota</taxon>
        <taxon>Bacilli</taxon>
        <taxon>Lactobacillales</taxon>
        <taxon>Lactobacillaceae</taxon>
        <taxon>Lentilactobacillus</taxon>
    </lineage>
</organism>
<dbReference type="EMBL" id="ACGP01000004">
    <property type="protein sequence ID" value="EEI25795.1"/>
    <property type="molecule type" value="Genomic_DNA"/>
</dbReference>
<dbReference type="Proteomes" id="UP000003752">
    <property type="component" value="Unassembled WGS sequence"/>
</dbReference>
<dbReference type="AlphaFoldDB" id="C0XFP3"/>
<reference evidence="1 2" key="1">
    <citation type="submission" date="2009-01" db="EMBL/GenBank/DDBJ databases">
        <authorList>
            <person name="Qin X."/>
            <person name="Bachman B."/>
            <person name="Battles P."/>
            <person name="Bell A."/>
            <person name="Bess C."/>
            <person name="Bickham C."/>
            <person name="Chaboub L."/>
            <person name="Chen D."/>
            <person name="Coyle M."/>
            <person name="Deiros D.R."/>
            <person name="Dinh H."/>
            <person name="Forbes L."/>
            <person name="Fowler G."/>
            <person name="Francisco L."/>
            <person name="Fu Q."/>
            <person name="Gubbala S."/>
            <person name="Hale W."/>
            <person name="Han Y."/>
            <person name="Hemphill L."/>
            <person name="Highlander S.K."/>
            <person name="Hirani K."/>
            <person name="Hogues M."/>
            <person name="Jackson L."/>
            <person name="Jakkamsetti A."/>
            <person name="Javaid M."/>
            <person name="Jiang H."/>
            <person name="Korchina V."/>
            <person name="Kovar C."/>
            <person name="Lara F."/>
            <person name="Lee S."/>
            <person name="Mata R."/>
            <person name="Mathew T."/>
            <person name="Moen C."/>
            <person name="Morales K."/>
            <person name="Munidasa M."/>
            <person name="Nazareth L."/>
            <person name="Ngo R."/>
            <person name="Nguyen L."/>
            <person name="Okwuonu G."/>
            <person name="Ongeri F."/>
            <person name="Patil S."/>
            <person name="Petrosino J."/>
            <person name="Pham C."/>
            <person name="Pham P."/>
            <person name="Pu L.-L."/>
            <person name="Puazo M."/>
            <person name="Raj R."/>
            <person name="Reid J."/>
            <person name="Rouhana J."/>
            <person name="Saada N."/>
            <person name="Shang Y."/>
            <person name="Simmons D."/>
            <person name="Thornton R."/>
            <person name="Warren J."/>
            <person name="Weissenberger G."/>
            <person name="Zhang J."/>
            <person name="Zhang L."/>
            <person name="Zhou C."/>
            <person name="Zhu D."/>
            <person name="Muzny D."/>
            <person name="Worley K."/>
            <person name="Gibbs R."/>
        </authorList>
    </citation>
    <scope>NUCLEOTIDE SEQUENCE [LARGE SCALE GENOMIC DNA]</scope>
    <source>
        <strain evidence="2">ATCC 8290 / DSM 20176 / CCUG 30140 / JCM 1155 / KCTC 3500 / NBRC 15886 / NCIMB 8040 / NRRL B-1843 / 9</strain>
    </source>
</reference>
<dbReference type="HOGENOM" id="CLU_3062802_0_0_9"/>
<dbReference type="PATRIC" id="fig|1423757.3.peg.2111"/>
<gene>
    <name evidence="1" type="ORF">HMPREF0519_0054</name>
</gene>
<protein>
    <recommendedName>
        <fullName evidence="3">XkdX family protein</fullName>
    </recommendedName>
</protein>
<sequence length="53" mass="6207">MLYQIFKWAYQDWHTMNITDLRGVTDPTGKNSYALTVEQFKEISGEDFNSTQS</sequence>
<evidence type="ECO:0008006" key="3">
    <source>
        <dbReference type="Google" id="ProtNLM"/>
    </source>
</evidence>